<dbReference type="OrthoDB" id="309640at2759"/>
<dbReference type="EMBL" id="CCBN010000005">
    <property type="protein sequence ID" value="CDO53523.1"/>
    <property type="molecule type" value="Genomic_DNA"/>
</dbReference>
<dbReference type="Proteomes" id="UP000750522">
    <property type="component" value="Unassembled WGS sequence"/>
</dbReference>
<dbReference type="Gene3D" id="3.30.1330.40">
    <property type="entry name" value="RutC-like"/>
    <property type="match status" value="1"/>
</dbReference>
<gene>
    <name evidence="2" type="ORF">BN980_GECA05s02980g</name>
    <name evidence="3" type="ORF">DV451_001450</name>
</gene>
<dbReference type="InterPro" id="IPR006175">
    <property type="entry name" value="YjgF/YER057c/UK114"/>
</dbReference>
<evidence type="ECO:0000313" key="4">
    <source>
        <dbReference type="Proteomes" id="UP000242525"/>
    </source>
</evidence>
<comment type="caution">
    <text evidence="2">The sequence shown here is derived from an EMBL/GenBank/DDBJ whole genome shotgun (WGS) entry which is preliminary data.</text>
</comment>
<dbReference type="Pfam" id="PF01042">
    <property type="entry name" value="Ribonuc_L-PSP"/>
    <property type="match status" value="1"/>
</dbReference>
<name>A0A0J9X8F8_GEOCN</name>
<dbReference type="STRING" id="1173061.A0A0J9X8F8"/>
<reference evidence="3" key="3">
    <citation type="submission" date="2020-01" db="EMBL/GenBank/DDBJ databases">
        <authorList>
            <person name="Perkins V."/>
            <person name="Lessard M.-H."/>
            <person name="Dugat-Bony E."/>
            <person name="Frenette M."/>
            <person name="Labrie S."/>
        </authorList>
    </citation>
    <scope>NUCLEOTIDE SEQUENCE</scope>
    <source>
        <strain evidence="3">LMA-70</strain>
    </source>
</reference>
<dbReference type="SUPFAM" id="SSF55298">
    <property type="entry name" value="YjgF-like"/>
    <property type="match status" value="1"/>
</dbReference>
<reference evidence="3" key="2">
    <citation type="journal article" date="2020" name="Front. Microbiol.">
        <title>Phenotypic and Genetic Characterization of the Cheese Ripening Yeast Geotrichum candidum.</title>
        <authorList>
            <person name="Perkins V."/>
            <person name="Vignola S."/>
            <person name="Lessard M.H."/>
            <person name="Plante P.L."/>
            <person name="Corbeil J."/>
            <person name="Dugat-Bony E."/>
            <person name="Frenette M."/>
            <person name="Labrie S."/>
        </authorList>
    </citation>
    <scope>NUCLEOTIDE SEQUENCE</scope>
    <source>
        <strain evidence="3">LMA-70</strain>
    </source>
</reference>
<dbReference type="GO" id="GO:0005829">
    <property type="term" value="C:cytosol"/>
    <property type="evidence" value="ECO:0007669"/>
    <property type="project" value="TreeGrafter"/>
</dbReference>
<dbReference type="InterPro" id="IPR006056">
    <property type="entry name" value="RidA"/>
</dbReference>
<evidence type="ECO:0000313" key="3">
    <source>
        <dbReference type="EMBL" id="KAF5103416.1"/>
    </source>
</evidence>
<dbReference type="PROSITE" id="PS01094">
    <property type="entry name" value="UPF0076"/>
    <property type="match status" value="1"/>
</dbReference>
<organism evidence="2 4">
    <name type="scientific">Geotrichum candidum</name>
    <name type="common">Oospora lactis</name>
    <name type="synonym">Dipodascus geotrichum</name>
    <dbReference type="NCBI Taxonomy" id="1173061"/>
    <lineage>
        <taxon>Eukaryota</taxon>
        <taxon>Fungi</taxon>
        <taxon>Dikarya</taxon>
        <taxon>Ascomycota</taxon>
        <taxon>Saccharomycotina</taxon>
        <taxon>Dipodascomycetes</taxon>
        <taxon>Dipodascales</taxon>
        <taxon>Dipodascaceae</taxon>
        <taxon>Geotrichum</taxon>
    </lineage>
</organism>
<reference evidence="2 4" key="1">
    <citation type="submission" date="2014-03" db="EMBL/GenBank/DDBJ databases">
        <authorList>
            <person name="Casaregola S."/>
        </authorList>
    </citation>
    <scope>NUCLEOTIDE SEQUENCE [LARGE SCALE GENOMIC DNA]</scope>
    <source>
        <strain evidence="2 4">CLIB 918</strain>
    </source>
</reference>
<dbReference type="GO" id="GO:0005739">
    <property type="term" value="C:mitochondrion"/>
    <property type="evidence" value="ECO:0007669"/>
    <property type="project" value="TreeGrafter"/>
</dbReference>
<keyword evidence="4" id="KW-1185">Reference proteome</keyword>
<dbReference type="FunFam" id="3.30.1330.40:FF:000001">
    <property type="entry name" value="L-PSP family endoribonuclease"/>
    <property type="match status" value="1"/>
</dbReference>
<accession>A0A0J9X8F8</accession>
<sequence length="128" mass="13817">MSSVVFTENAPAPVGPYSQAVKANGFLYLSGQVPLTPEGKLVEGHEDIQVQTRQVLTNIKNVIAAAGTTWESIVKVNVFVTDIGDFGKINEVYKEFFNTHAPARSLVQVAALPLGVNIEIEAVATYQQ</sequence>
<dbReference type="AlphaFoldDB" id="A0A0J9X8F8"/>
<dbReference type="EMBL" id="QQZK01000022">
    <property type="protein sequence ID" value="KAF5103416.1"/>
    <property type="molecule type" value="Genomic_DNA"/>
</dbReference>
<dbReference type="NCBIfam" id="TIGR00004">
    <property type="entry name" value="Rid family detoxifying hydrolase"/>
    <property type="match status" value="1"/>
</dbReference>
<dbReference type="InterPro" id="IPR035959">
    <property type="entry name" value="RutC-like_sf"/>
</dbReference>
<dbReference type="PANTHER" id="PTHR11803">
    <property type="entry name" value="2-IMINOBUTANOATE/2-IMINOPROPANOATE DEAMINASE RIDA"/>
    <property type="match status" value="1"/>
</dbReference>
<dbReference type="CDD" id="cd00448">
    <property type="entry name" value="YjgF_YER057c_UK114_family"/>
    <property type="match status" value="1"/>
</dbReference>
<evidence type="ECO:0000313" key="2">
    <source>
        <dbReference type="EMBL" id="CDO53523.1"/>
    </source>
</evidence>
<proteinExistence type="inferred from homology"/>
<dbReference type="InterPro" id="IPR019897">
    <property type="entry name" value="RidA_CS"/>
</dbReference>
<dbReference type="Proteomes" id="UP000242525">
    <property type="component" value="Unassembled WGS sequence"/>
</dbReference>
<evidence type="ECO:0000256" key="1">
    <source>
        <dbReference type="ARBA" id="ARBA00010552"/>
    </source>
</evidence>
<protein>
    <submittedName>
        <fullName evidence="2">Similar to Saccharomyces cerevisiae YER057C HMF1 Member of the p14.5 protein family with similarity to Mmf1p</fullName>
    </submittedName>
</protein>
<dbReference type="PANTHER" id="PTHR11803:SF58">
    <property type="entry name" value="PROTEIN HMF1-RELATED"/>
    <property type="match status" value="1"/>
</dbReference>
<dbReference type="GO" id="GO:0019239">
    <property type="term" value="F:deaminase activity"/>
    <property type="evidence" value="ECO:0007669"/>
    <property type="project" value="TreeGrafter"/>
</dbReference>
<comment type="similarity">
    <text evidence="1">Belongs to the RutC family.</text>
</comment>